<dbReference type="Pfam" id="PF10189">
    <property type="entry name" value="Ints3_N"/>
    <property type="match status" value="1"/>
</dbReference>
<sequence>MSDSPPPPPPPPPPASPRGPQDGPPSPQPPAQSPSGPPRLGRTNSVPAPSSKLLVHQPLDAPDDLDRNWAWHFMMSQKHVPASEKDDIEKWHAVEVGFEKHTAMLYGLLTDDKESYWTLLVKLWDGNDTLKDKSFQGLQALIDIRFLRLMPQSRANLLWFIEQCIGQGIAVDTLLIVLMRHVSLTIQVDPNLIDWLLTLFSKHPCWDSIAPHVAYALLSIVPELHHIKPSDALTAQVAQFLAALHEAKPTAVVGSGREILRLLHDAREVPALDAMVQAVLGTPLALTPPKYLVCRLTFKMQEQLRFVMDKVLHVSAHRYQKWFQANFLQSQPCEGLIADIVRYVCAVYQPTSQAVEAKMTPRYHILGWVLLLNKAPAAKARVLHAMFFDFIKYQPEVPIMHLEPAMMLLLKSTKNRNHGMVQDIVQFLVTHMDSSESEGRVSAAISALIKLGMMKNLQPLHDYLKEFHPPLWQKCHQALPLHFKLAPGGPPSSTTSCTNATSSPSHASSPIHASPPLKRPPQQPSPHSSPQSSPQHLNLSPKHPNYSPKSSPNDPQRGATSSPTEDATNWTEQSFLDERKSSPVMDASPPHAVVVPESLQGFHDQVVALQHSQGDVDKLIPALASVFTTWSQLPNAITISADLGGLLYRCLEKSFLTTTTLPHFVLDQCLQRPPQLYLPLLHGMYKQDSVLTSRLLTFCCVHDNLQPYLAFCEVLGIADVPQAVLQDVGLCAHLDEACALACSLLQVPYAGNAIESTCLQVVPYLFQHAPASMMPRTDALVRALVGVATPSMLSTLTMRLLLKEFSIFRDQPTTVLLSSLQWNSWEQWSVWELLAAEWEAKKKDKGMTNNRMTKSNDADDGLGTVAALRKVLACLDPQVHGEALSGILRLLLQCSPDVSLLQCVLKLSDTFDPFPSSVLSIWSDKYFQVLQPLVVALLRDNNRKDAMDVCRQLNKLSENALVQDGDVRRALQPTLESGAADLFPALTAAEAATDAPPPPKKARTDT</sequence>
<dbReference type="PANTHER" id="PTHR13587:SF7">
    <property type="entry name" value="INTEGRATOR COMPLEX SUBUNIT 3"/>
    <property type="match status" value="1"/>
</dbReference>
<feature type="region of interest" description="Disordered" evidence="1">
    <location>
        <begin position="1"/>
        <end position="50"/>
    </location>
</feature>
<accession>A0A485KUZ9</accession>
<gene>
    <name evidence="4" type="primary">Aste57867_12229</name>
    <name evidence="3" type="ORF">As57867_012184</name>
    <name evidence="4" type="ORF">ASTE57867_12229</name>
</gene>
<evidence type="ECO:0000259" key="2">
    <source>
        <dbReference type="Pfam" id="PF10189"/>
    </source>
</evidence>
<feature type="compositionally biased region" description="Low complexity" evidence="1">
    <location>
        <begin position="491"/>
        <end position="516"/>
    </location>
</feature>
<evidence type="ECO:0000313" key="3">
    <source>
        <dbReference type="EMBL" id="KAF0697045.1"/>
    </source>
</evidence>
<keyword evidence="5" id="KW-1185">Reference proteome</keyword>
<proteinExistence type="predicted"/>
<dbReference type="EMBL" id="VJMH01005346">
    <property type="protein sequence ID" value="KAF0697045.1"/>
    <property type="molecule type" value="Genomic_DNA"/>
</dbReference>
<feature type="domain" description="Integrator complex subunit 3 N-terminal" evidence="2">
    <location>
        <begin position="100"/>
        <end position="461"/>
    </location>
</feature>
<dbReference type="EMBL" id="CAADRA010005367">
    <property type="protein sequence ID" value="VFT89083.1"/>
    <property type="molecule type" value="Genomic_DNA"/>
</dbReference>
<dbReference type="OrthoDB" id="2021145at2759"/>
<dbReference type="PANTHER" id="PTHR13587">
    <property type="entry name" value="INTEGRATOR COMPLEX SUBUNIT 3"/>
    <property type="match status" value="1"/>
</dbReference>
<feature type="compositionally biased region" description="Low complexity" evidence="1">
    <location>
        <begin position="525"/>
        <end position="536"/>
    </location>
</feature>
<dbReference type="Proteomes" id="UP000332933">
    <property type="component" value="Unassembled WGS sequence"/>
</dbReference>
<reference evidence="4 5" key="1">
    <citation type="submission" date="2019-03" db="EMBL/GenBank/DDBJ databases">
        <authorList>
            <person name="Gaulin E."/>
            <person name="Dumas B."/>
        </authorList>
    </citation>
    <scope>NUCLEOTIDE SEQUENCE [LARGE SCALE GENOMIC DNA]</scope>
    <source>
        <strain evidence="4">CBS 568.67</strain>
    </source>
</reference>
<dbReference type="InterPro" id="IPR019333">
    <property type="entry name" value="INTS3_N"/>
</dbReference>
<evidence type="ECO:0000313" key="4">
    <source>
        <dbReference type="EMBL" id="VFT89083.1"/>
    </source>
</evidence>
<dbReference type="GO" id="GO:0005737">
    <property type="term" value="C:cytoplasm"/>
    <property type="evidence" value="ECO:0007669"/>
    <property type="project" value="TreeGrafter"/>
</dbReference>
<feature type="compositionally biased region" description="Polar residues" evidence="1">
    <location>
        <begin position="547"/>
        <end position="571"/>
    </location>
</feature>
<evidence type="ECO:0000256" key="1">
    <source>
        <dbReference type="SAM" id="MobiDB-lite"/>
    </source>
</evidence>
<dbReference type="InterPro" id="IPR016024">
    <property type="entry name" value="ARM-type_fold"/>
</dbReference>
<dbReference type="InterPro" id="IPR045334">
    <property type="entry name" value="INTS3"/>
</dbReference>
<reference evidence="3" key="2">
    <citation type="submission" date="2019-06" db="EMBL/GenBank/DDBJ databases">
        <title>Genomics analysis of Aphanomyces spp. identifies a new class of oomycete effector associated with host adaptation.</title>
        <authorList>
            <person name="Gaulin E."/>
        </authorList>
    </citation>
    <scope>NUCLEOTIDE SEQUENCE</scope>
    <source>
        <strain evidence="3">CBS 578.67</strain>
    </source>
</reference>
<feature type="compositionally biased region" description="Pro residues" evidence="1">
    <location>
        <begin position="1"/>
        <end position="37"/>
    </location>
</feature>
<dbReference type="SUPFAM" id="SSF48371">
    <property type="entry name" value="ARM repeat"/>
    <property type="match status" value="1"/>
</dbReference>
<name>A0A485KUZ9_9STRA</name>
<evidence type="ECO:0000313" key="5">
    <source>
        <dbReference type="Proteomes" id="UP000332933"/>
    </source>
</evidence>
<protein>
    <submittedName>
        <fullName evidence="4">Aste57867_12229 protein</fullName>
    </submittedName>
</protein>
<feature type="region of interest" description="Disordered" evidence="1">
    <location>
        <begin position="486"/>
        <end position="571"/>
    </location>
</feature>
<organism evidence="4 5">
    <name type="scientific">Aphanomyces stellatus</name>
    <dbReference type="NCBI Taxonomy" id="120398"/>
    <lineage>
        <taxon>Eukaryota</taxon>
        <taxon>Sar</taxon>
        <taxon>Stramenopiles</taxon>
        <taxon>Oomycota</taxon>
        <taxon>Saprolegniomycetes</taxon>
        <taxon>Saprolegniales</taxon>
        <taxon>Verrucalvaceae</taxon>
        <taxon>Aphanomyces</taxon>
    </lineage>
</organism>
<dbReference type="AlphaFoldDB" id="A0A485KUZ9"/>